<keyword evidence="11" id="KW-0472">Membrane</keyword>
<sequence length="751" mass="85430">MDTNGIEKKPTGLEGDPDLQFLLQGGDLLKVLSPSWKKTRFLQLQEDCKTMYRKSKKPFKSHQTFPIDDISSVRKGRQSEGLKKYTEEQIEGRCFSIVFKSHRKNLDLIASSEEEAKQWVRGLEKLMSNVNNLSRQQTREHWIFNCLKKADKDKDDKLNLSEVKRFLRLINIEMDDSYADMLFQKCDKSKSGYLSGQEIKELYDLLRQRVEIDVIYQEYAKTTGFMSAQNLLEFLMKEQRERVTLDHANRIIDKYEPDEPVKQKKLLSKDGFLMYLQCPETSILNQEHKEVYQDMQQPLSHYFISSSHNTYLLEDQLKGPSSTEAYIRALLKGCRCVELDCWDGSDDEPVIYHGYTLTSKILFKDAIQAIKDYAFKTSSYPVILSLENHCSVEQQAVMARHLSTILGSALVTAPLGDGMPTDFPSPEELKGKFLIKGKRLNKLEASFTSEAAGDETDVTEEEESGDETEEDHKKKSKKKLKLAKELSDMVIYCKSVHFNGFEDAQKNLSFYEMSSFKEGKAMKLAKESANAYIHHNVDKLSRVYPAGSRTDSSNYNPVPLWNAGCQIVALNFQTSCSEMDINQGRFLVNGKSGYILKPAFMRNPASAFDPITSSPGDWCQRKTLHVMVISAQQLPKVNQKKSSIVDPLVKVEIYGVPEDGAVKETEAVDNNGFNPSWNESFQFGVSVPELALVRFVIEDYDSSSSNEFVAQYTLPFTSLKMGYRHVPLLNKNGDLIPSAGLFVHIMVLNAK</sequence>
<dbReference type="FunFam" id="2.60.40.150:FF:000058">
    <property type="entry name" value="Phosphoinositide phospholipase C"/>
    <property type="match status" value="1"/>
</dbReference>
<evidence type="ECO:0000256" key="18">
    <source>
        <dbReference type="RuleBase" id="RU361133"/>
    </source>
</evidence>
<dbReference type="Pfam" id="PF00168">
    <property type="entry name" value="C2"/>
    <property type="match status" value="1"/>
</dbReference>
<dbReference type="SMART" id="SM00233">
    <property type="entry name" value="PH"/>
    <property type="match status" value="1"/>
</dbReference>
<evidence type="ECO:0000256" key="12">
    <source>
        <dbReference type="ARBA" id="ARBA00023224"/>
    </source>
</evidence>
<evidence type="ECO:0000256" key="5">
    <source>
        <dbReference type="ARBA" id="ARBA00022723"/>
    </source>
</evidence>
<feature type="domain" description="C2" evidence="21">
    <location>
        <begin position="604"/>
        <end position="730"/>
    </location>
</feature>
<evidence type="ECO:0000256" key="4">
    <source>
        <dbReference type="ARBA" id="ARBA00022490"/>
    </source>
</evidence>
<dbReference type="InterPro" id="IPR001192">
    <property type="entry name" value="PI-PLC_fam"/>
</dbReference>
<dbReference type="GO" id="GO:0005737">
    <property type="term" value="C:cytoplasm"/>
    <property type="evidence" value="ECO:0007669"/>
    <property type="project" value="UniProtKB-SubCell"/>
</dbReference>
<dbReference type="Gene3D" id="1.10.238.10">
    <property type="entry name" value="EF-hand"/>
    <property type="match status" value="2"/>
</dbReference>
<dbReference type="PROSITE" id="PS50004">
    <property type="entry name" value="C2"/>
    <property type="match status" value="1"/>
</dbReference>
<dbReference type="PROSITE" id="PS50222">
    <property type="entry name" value="EF_HAND_2"/>
    <property type="match status" value="2"/>
</dbReference>
<feature type="binding site" evidence="16">
    <location>
        <position position="309"/>
    </location>
    <ligand>
        <name>Ca(2+)</name>
        <dbReference type="ChEBI" id="CHEBI:29108"/>
        <label>3</label>
        <note>catalytic</note>
    </ligand>
</feature>
<feature type="binding site" evidence="16">
    <location>
        <position position="670"/>
    </location>
    <ligand>
        <name>Ca(2+)</name>
        <dbReference type="ChEBI" id="CHEBI:29108"/>
        <label>4</label>
    </ligand>
</feature>
<feature type="binding site" evidence="15">
    <location>
        <position position="436"/>
    </location>
    <ligand>
        <name>substrate</name>
    </ligand>
</feature>
<dbReference type="OMA" id="RMVAMHA"/>
<evidence type="ECO:0000256" key="19">
    <source>
        <dbReference type="SAM" id="MobiDB-lite"/>
    </source>
</evidence>
<feature type="domain" description="PH" evidence="20">
    <location>
        <begin position="21"/>
        <end position="128"/>
    </location>
</feature>
<dbReference type="PRINTS" id="PR00390">
    <property type="entry name" value="PHPHLIPASEC"/>
</dbReference>
<dbReference type="InterPro" id="IPR017946">
    <property type="entry name" value="PLC-like_Pdiesterase_TIM-brl"/>
</dbReference>
<dbReference type="Proteomes" id="UP000261560">
    <property type="component" value="Unplaced"/>
</dbReference>
<evidence type="ECO:0000313" key="25">
    <source>
        <dbReference type="Proteomes" id="UP000261560"/>
    </source>
</evidence>
<organism evidence="24 25">
    <name type="scientific">Oryzias melastigma</name>
    <name type="common">Marine medaka</name>
    <dbReference type="NCBI Taxonomy" id="30732"/>
    <lineage>
        <taxon>Eukaryota</taxon>
        <taxon>Metazoa</taxon>
        <taxon>Chordata</taxon>
        <taxon>Craniata</taxon>
        <taxon>Vertebrata</taxon>
        <taxon>Euteleostomi</taxon>
        <taxon>Actinopterygii</taxon>
        <taxon>Neopterygii</taxon>
        <taxon>Teleostei</taxon>
        <taxon>Neoteleostei</taxon>
        <taxon>Acanthomorphata</taxon>
        <taxon>Ovalentaria</taxon>
        <taxon>Atherinomorphae</taxon>
        <taxon>Beloniformes</taxon>
        <taxon>Adrianichthyidae</taxon>
        <taxon>Oryziinae</taxon>
        <taxon>Oryzias</taxon>
    </lineage>
</organism>
<dbReference type="GO" id="GO:0035556">
    <property type="term" value="P:intracellular signal transduction"/>
    <property type="evidence" value="ECO:0007669"/>
    <property type="project" value="InterPro"/>
</dbReference>
<dbReference type="InterPro" id="IPR000008">
    <property type="entry name" value="C2_dom"/>
</dbReference>
<dbReference type="InterPro" id="IPR001711">
    <property type="entry name" value="PLipase_C_Pinositol-sp_Y"/>
</dbReference>
<feature type="binding site" evidence="15">
    <location>
        <position position="542"/>
    </location>
    <ligand>
        <name>substrate</name>
    </ligand>
</feature>
<reference evidence="24" key="1">
    <citation type="submission" date="2025-08" db="UniProtKB">
        <authorList>
            <consortium name="Ensembl"/>
        </authorList>
    </citation>
    <scope>IDENTIFICATION</scope>
</reference>
<dbReference type="Gene3D" id="2.30.29.30">
    <property type="entry name" value="Pleckstrin-homology domain (PH domain)/Phosphotyrosine-binding domain (PTB)"/>
    <property type="match status" value="1"/>
</dbReference>
<feature type="binding site" evidence="16">
    <location>
        <position position="646"/>
    </location>
    <ligand>
        <name>Ca(2+)</name>
        <dbReference type="ChEBI" id="CHEBI:29108"/>
        <label>4</label>
    </ligand>
</feature>
<dbReference type="InterPro" id="IPR001849">
    <property type="entry name" value="PH_domain"/>
</dbReference>
<evidence type="ECO:0000259" key="22">
    <source>
        <dbReference type="PROSITE" id="PS50008"/>
    </source>
</evidence>
<dbReference type="Pfam" id="PF00388">
    <property type="entry name" value="PI-PLC-X"/>
    <property type="match status" value="1"/>
</dbReference>
<dbReference type="Pfam" id="PF00387">
    <property type="entry name" value="PI-PLC-Y"/>
    <property type="match status" value="1"/>
</dbReference>
<evidence type="ECO:0000256" key="15">
    <source>
        <dbReference type="PIRSR" id="PIRSR628391-2"/>
    </source>
</evidence>
<dbReference type="PANTHER" id="PTHR10336:SF199">
    <property type="entry name" value="PHOSPHOINOSITIDE PHOSPHOLIPASE C"/>
    <property type="match status" value="1"/>
</dbReference>
<dbReference type="InterPro" id="IPR000909">
    <property type="entry name" value="PLipase_C_PInositol-sp_X_dom"/>
</dbReference>
<accession>A0A3B3DG37</accession>
<comment type="subcellular location">
    <subcellularLocation>
        <location evidence="2">Cytoplasm</location>
    </subcellularLocation>
    <subcellularLocation>
        <location evidence="1">Membrane</location>
        <topology evidence="1">Peripheral membrane protein</topology>
    </subcellularLocation>
</comment>
<dbReference type="CDD" id="cd08593">
    <property type="entry name" value="PI-PLCc_delta"/>
    <property type="match status" value="1"/>
</dbReference>
<dbReference type="PROSITE" id="PS50003">
    <property type="entry name" value="PH_DOMAIN"/>
    <property type="match status" value="1"/>
</dbReference>
<feature type="binding site" evidence="16">
    <location>
        <position position="340"/>
    </location>
    <ligand>
        <name>Ca(2+)</name>
        <dbReference type="ChEBI" id="CHEBI:29108"/>
        <label>3</label>
        <note>catalytic</note>
    </ligand>
</feature>
<dbReference type="RefSeq" id="XP_024129316.1">
    <property type="nucleotide sequence ID" value="XM_024273548.2"/>
</dbReference>
<dbReference type="InterPro" id="IPR018247">
    <property type="entry name" value="EF_Hand_1_Ca_BS"/>
</dbReference>
<dbReference type="GO" id="GO:0005886">
    <property type="term" value="C:plasma membrane"/>
    <property type="evidence" value="ECO:0007669"/>
    <property type="project" value="TreeGrafter"/>
</dbReference>
<dbReference type="GeneID" id="112147284"/>
<evidence type="ECO:0000256" key="7">
    <source>
        <dbReference type="ARBA" id="ARBA00022801"/>
    </source>
</evidence>
<evidence type="ECO:0000256" key="10">
    <source>
        <dbReference type="ARBA" id="ARBA00023098"/>
    </source>
</evidence>
<reference evidence="24" key="2">
    <citation type="submission" date="2025-09" db="UniProtKB">
        <authorList>
            <consortium name="Ensembl"/>
        </authorList>
    </citation>
    <scope>IDENTIFICATION</scope>
</reference>
<dbReference type="AlphaFoldDB" id="A0A3B3DG37"/>
<keyword evidence="5 16" id="KW-0479">Metal-binding</keyword>
<name>A0A3B3DG37_ORYME</name>
<dbReference type="SUPFAM" id="SSF49562">
    <property type="entry name" value="C2 domain (Calcium/lipid-binding domain, CaLB)"/>
    <property type="match status" value="1"/>
</dbReference>
<evidence type="ECO:0000256" key="16">
    <source>
        <dbReference type="PIRSR" id="PIRSR628391-3"/>
    </source>
</evidence>
<dbReference type="FunFam" id="2.30.29.30:FF:000088">
    <property type="entry name" value="Phosphoinositide phospholipase C"/>
    <property type="match status" value="1"/>
</dbReference>
<dbReference type="InterPro" id="IPR011993">
    <property type="entry name" value="PH-like_dom_sf"/>
</dbReference>
<dbReference type="SUPFAM" id="SSF50729">
    <property type="entry name" value="PH domain-like"/>
    <property type="match status" value="1"/>
</dbReference>
<dbReference type="GO" id="GO:0004435">
    <property type="term" value="F:phosphatidylinositol-4,5-bisphosphate phospholipase C activity"/>
    <property type="evidence" value="ECO:0007669"/>
    <property type="project" value="UniProtKB-EC"/>
</dbReference>
<feature type="active site" evidence="14">
    <location>
        <position position="353"/>
    </location>
</feature>
<evidence type="ECO:0000256" key="13">
    <source>
        <dbReference type="ARBA" id="ARBA00023674"/>
    </source>
</evidence>
<dbReference type="GO" id="GO:0005509">
    <property type="term" value="F:calcium ion binding"/>
    <property type="evidence" value="ECO:0007669"/>
    <property type="project" value="InterPro"/>
</dbReference>
<evidence type="ECO:0000256" key="17">
    <source>
        <dbReference type="PIRSR" id="PIRSR628391-4"/>
    </source>
</evidence>
<evidence type="ECO:0000256" key="2">
    <source>
        <dbReference type="ARBA" id="ARBA00004496"/>
    </source>
</evidence>
<keyword evidence="25" id="KW-1185">Reference proteome</keyword>
<dbReference type="PROSITE" id="PS50008">
    <property type="entry name" value="PIPLC_Y_DOMAIN"/>
    <property type="match status" value="1"/>
</dbReference>
<evidence type="ECO:0000259" key="23">
    <source>
        <dbReference type="PROSITE" id="PS50222"/>
    </source>
</evidence>
<evidence type="ECO:0000259" key="21">
    <source>
        <dbReference type="PROSITE" id="PS50004"/>
    </source>
</evidence>
<evidence type="ECO:0000256" key="9">
    <source>
        <dbReference type="ARBA" id="ARBA00022963"/>
    </source>
</evidence>
<dbReference type="FunFam" id="1.10.238.10:FF:000005">
    <property type="entry name" value="Phosphoinositide phospholipase C"/>
    <property type="match status" value="1"/>
</dbReference>
<feature type="glycosylation site" description="O-linked (GlcNAc) serine" evidence="17">
    <location>
        <position position="189"/>
    </location>
</feature>
<dbReference type="GO" id="GO:0016042">
    <property type="term" value="P:lipid catabolic process"/>
    <property type="evidence" value="ECO:0007669"/>
    <property type="project" value="UniProtKB-KW"/>
</dbReference>
<evidence type="ECO:0000256" key="11">
    <source>
        <dbReference type="ARBA" id="ARBA00023136"/>
    </source>
</evidence>
<dbReference type="InterPro" id="IPR028391">
    <property type="entry name" value="PLC-delta1_cat"/>
</dbReference>
<feature type="binding site" evidence="16">
    <location>
        <position position="700"/>
    </location>
    <ligand>
        <name>Ca(2+)</name>
        <dbReference type="ChEBI" id="CHEBI:29108"/>
        <label>5</label>
    </ligand>
</feature>
<dbReference type="PANTHER" id="PTHR10336">
    <property type="entry name" value="PHOSPHOINOSITIDE-SPECIFIC PHOSPHOLIPASE C FAMILY PROTEIN"/>
    <property type="match status" value="1"/>
</dbReference>
<dbReference type="Ensembl" id="ENSOMET00000032077.1">
    <property type="protein sequence ID" value="ENSOMEP00000028836.1"/>
    <property type="gene ID" value="ENSOMEG00000012138.1"/>
</dbReference>
<keyword evidence="17" id="KW-0325">Glycoprotein</keyword>
<keyword evidence="10 18" id="KW-0443">Lipid metabolism</keyword>
<feature type="binding site" evidence="16">
    <location>
        <position position="387"/>
    </location>
    <ligand>
        <name>Ca(2+)</name>
        <dbReference type="ChEBI" id="CHEBI:29108"/>
        <label>3</label>
        <note>catalytic</note>
    </ligand>
</feature>
<keyword evidence="8 16" id="KW-0106">Calcium</keyword>
<keyword evidence="9 18" id="KW-0442">Lipid degradation</keyword>
<protein>
    <recommendedName>
        <fullName evidence="3 18">Phosphoinositide phospholipase C</fullName>
        <ecNumber evidence="3 18">3.1.4.11</ecNumber>
    </recommendedName>
</protein>
<feature type="compositionally biased region" description="Acidic residues" evidence="19">
    <location>
        <begin position="452"/>
        <end position="469"/>
    </location>
</feature>
<evidence type="ECO:0000256" key="1">
    <source>
        <dbReference type="ARBA" id="ARBA00004170"/>
    </source>
</evidence>
<dbReference type="CDD" id="cd13363">
    <property type="entry name" value="PH_PLC_delta"/>
    <property type="match status" value="1"/>
</dbReference>
<dbReference type="Pfam" id="PF09279">
    <property type="entry name" value="EF-hand_like"/>
    <property type="match status" value="1"/>
</dbReference>
<dbReference type="SMART" id="SM00054">
    <property type="entry name" value="EFh"/>
    <property type="match status" value="2"/>
</dbReference>
<evidence type="ECO:0000256" key="3">
    <source>
        <dbReference type="ARBA" id="ARBA00012368"/>
    </source>
</evidence>
<keyword evidence="4" id="KW-0963">Cytoplasm</keyword>
<dbReference type="InterPro" id="IPR035892">
    <property type="entry name" value="C2_domain_sf"/>
</dbReference>
<comment type="cofactor">
    <cofactor evidence="16">
        <name>Ca(2+)</name>
        <dbReference type="ChEBI" id="CHEBI:29108"/>
    </cofactor>
    <text evidence="16">Binds 3 Ca(2+) ions per subunit. Two of the Ca(2+) ions are bound to the C2 domain.</text>
</comment>
<feature type="domain" description="EF-hand" evidence="23">
    <location>
        <begin position="174"/>
        <end position="209"/>
    </location>
</feature>
<evidence type="ECO:0000256" key="8">
    <source>
        <dbReference type="ARBA" id="ARBA00022837"/>
    </source>
</evidence>
<feature type="domain" description="EF-hand" evidence="23">
    <location>
        <begin position="138"/>
        <end position="173"/>
    </location>
</feature>
<dbReference type="Gene3D" id="2.60.40.150">
    <property type="entry name" value="C2 domain"/>
    <property type="match status" value="1"/>
</dbReference>
<feature type="active site" evidence="14">
    <location>
        <position position="308"/>
    </location>
</feature>
<feature type="binding site" evidence="15">
    <location>
        <position position="515"/>
    </location>
    <ligand>
        <name>substrate</name>
    </ligand>
</feature>
<evidence type="ECO:0000256" key="6">
    <source>
        <dbReference type="ARBA" id="ARBA00022737"/>
    </source>
</evidence>
<feature type="binding site" evidence="15">
    <location>
        <begin position="30"/>
        <end position="57"/>
    </location>
    <ligand>
        <name>substrate</name>
    </ligand>
</feature>
<dbReference type="GeneTree" id="ENSGT00940000158392"/>
<dbReference type="SMART" id="SM00149">
    <property type="entry name" value="PLCYc"/>
    <property type="match status" value="1"/>
</dbReference>
<feature type="binding site" evidence="16">
    <location>
        <position position="338"/>
    </location>
    <ligand>
        <name>Ca(2+)</name>
        <dbReference type="ChEBI" id="CHEBI:29108"/>
        <label>3</label>
        <note>catalytic</note>
    </ligand>
</feature>
<keyword evidence="6" id="KW-0677">Repeat</keyword>
<dbReference type="FunFam" id="3.20.20.190:FF:000022">
    <property type="entry name" value="Phosphoinositide phospholipase C"/>
    <property type="match status" value="1"/>
</dbReference>
<feature type="binding site" evidence="16">
    <location>
        <position position="699"/>
    </location>
    <ligand>
        <name>Ca(2+)</name>
        <dbReference type="ChEBI" id="CHEBI:29108"/>
        <label>5</label>
    </ligand>
</feature>
<feature type="region of interest" description="Disordered" evidence="19">
    <location>
        <begin position="449"/>
        <end position="478"/>
    </location>
</feature>
<keyword evidence="7 18" id="KW-0378">Hydrolase</keyword>
<dbReference type="Gene3D" id="3.20.20.190">
    <property type="entry name" value="Phosphatidylinositol (PI) phosphodiesterase"/>
    <property type="match status" value="1"/>
</dbReference>
<evidence type="ECO:0000259" key="20">
    <source>
        <dbReference type="PROSITE" id="PS50003"/>
    </source>
</evidence>
<feature type="binding site" evidence="16">
    <location>
        <position position="701"/>
    </location>
    <ligand>
        <name>Ca(2+)</name>
        <dbReference type="ChEBI" id="CHEBI:29108"/>
        <label>5</label>
    </ligand>
</feature>
<dbReference type="PROSITE" id="PS50007">
    <property type="entry name" value="PIPLC_X_DOMAIN"/>
    <property type="match status" value="1"/>
</dbReference>
<feature type="binding site" evidence="15">
    <location>
        <position position="438"/>
    </location>
    <ligand>
        <name>substrate</name>
    </ligand>
</feature>
<dbReference type="InterPro" id="IPR002048">
    <property type="entry name" value="EF_hand_dom"/>
</dbReference>
<dbReference type="InterPro" id="IPR015359">
    <property type="entry name" value="PLC_EF-hand-like"/>
</dbReference>
<dbReference type="PROSITE" id="PS00018">
    <property type="entry name" value="EF_HAND_1"/>
    <property type="match status" value="2"/>
</dbReference>
<comment type="catalytic activity">
    <reaction evidence="13">
        <text>a 1,2-diacyl-sn-glycero-3-phospho-(1D-myo-inositol-4,5-bisphosphate) + H2O = 1D-myo-inositol 1,4,5-trisphosphate + a 1,2-diacyl-sn-glycerol + H(+)</text>
        <dbReference type="Rhea" id="RHEA:33179"/>
        <dbReference type="ChEBI" id="CHEBI:15377"/>
        <dbReference type="ChEBI" id="CHEBI:15378"/>
        <dbReference type="ChEBI" id="CHEBI:17815"/>
        <dbReference type="ChEBI" id="CHEBI:58456"/>
        <dbReference type="ChEBI" id="CHEBI:203600"/>
        <dbReference type="EC" id="3.1.4.11"/>
    </reaction>
    <physiologicalReaction direction="left-to-right" evidence="13">
        <dbReference type="Rhea" id="RHEA:33180"/>
    </physiologicalReaction>
</comment>
<dbReference type="InterPro" id="IPR011992">
    <property type="entry name" value="EF-hand-dom_pair"/>
</dbReference>
<evidence type="ECO:0000313" key="24">
    <source>
        <dbReference type="Ensembl" id="ENSOMEP00000028836.1"/>
    </source>
</evidence>
<dbReference type="Pfam" id="PF16457">
    <property type="entry name" value="PH_12"/>
    <property type="match status" value="1"/>
</dbReference>
<dbReference type="SMART" id="SM00148">
    <property type="entry name" value="PLCXc"/>
    <property type="match status" value="1"/>
</dbReference>
<keyword evidence="12" id="KW-0807">Transducer</keyword>
<evidence type="ECO:0000256" key="14">
    <source>
        <dbReference type="PIRSR" id="PIRSR628391-1"/>
    </source>
</evidence>
<dbReference type="EC" id="3.1.4.11" evidence="3 18"/>
<dbReference type="CDD" id="cd00275">
    <property type="entry name" value="C2_PLC_like"/>
    <property type="match status" value="1"/>
</dbReference>
<dbReference type="SUPFAM" id="SSF51695">
    <property type="entry name" value="PLC-like phosphodiesterases"/>
    <property type="match status" value="1"/>
</dbReference>
<dbReference type="SMART" id="SM00239">
    <property type="entry name" value="C2"/>
    <property type="match status" value="1"/>
</dbReference>
<dbReference type="SUPFAM" id="SSF47473">
    <property type="entry name" value="EF-hand"/>
    <property type="match status" value="1"/>
</dbReference>
<feature type="binding site" evidence="16">
    <location>
        <position position="644"/>
    </location>
    <ligand>
        <name>Ca(2+)</name>
        <dbReference type="ChEBI" id="CHEBI:29108"/>
        <label>4</label>
    </ligand>
</feature>
<feature type="domain" description="PI-PLC Y-box" evidence="22">
    <location>
        <begin position="486"/>
        <end position="602"/>
    </location>
</feature>
<proteinExistence type="predicted"/>